<dbReference type="AlphaFoldDB" id="A0A0S7Y615"/>
<evidence type="ECO:0000313" key="2">
    <source>
        <dbReference type="Proteomes" id="UP000051861"/>
    </source>
</evidence>
<proteinExistence type="predicted"/>
<evidence type="ECO:0000313" key="1">
    <source>
        <dbReference type="EMBL" id="KPJ69971.1"/>
    </source>
</evidence>
<protein>
    <submittedName>
        <fullName evidence="1">Uncharacterized protein</fullName>
    </submittedName>
</protein>
<gene>
    <name evidence="1" type="ORF">AMJ44_01425</name>
</gene>
<accession>A0A0S7Y615</accession>
<reference evidence="1 2" key="1">
    <citation type="journal article" date="2015" name="Microbiome">
        <title>Genomic resolution of linkages in carbon, nitrogen, and sulfur cycling among widespread estuary sediment bacteria.</title>
        <authorList>
            <person name="Baker B.J."/>
            <person name="Lazar C.S."/>
            <person name="Teske A.P."/>
            <person name="Dick G.J."/>
        </authorList>
    </citation>
    <scope>NUCLEOTIDE SEQUENCE [LARGE SCALE GENOMIC DNA]</scope>
    <source>
        <strain evidence="1">DG_54_3</strain>
    </source>
</reference>
<comment type="caution">
    <text evidence="1">The sequence shown here is derived from an EMBL/GenBank/DDBJ whole genome shotgun (WGS) entry which is preliminary data.</text>
</comment>
<name>A0A0S7Y615_UNCSA</name>
<organism evidence="1 2">
    <name type="scientific">candidate division WOR-1 bacterium DG_54_3</name>
    <dbReference type="NCBI Taxonomy" id="1703775"/>
    <lineage>
        <taxon>Bacteria</taxon>
        <taxon>Bacillati</taxon>
        <taxon>Saganbacteria</taxon>
    </lineage>
</organism>
<dbReference type="Proteomes" id="UP000051861">
    <property type="component" value="Unassembled WGS sequence"/>
</dbReference>
<dbReference type="EMBL" id="LIZX01000010">
    <property type="protein sequence ID" value="KPJ69971.1"/>
    <property type="molecule type" value="Genomic_DNA"/>
</dbReference>
<sequence length="186" mass="21068">MHSTRSKICTNIYGCSEAAKLKDADTIPDFQDKCNNCGSQITHPAFMRLFYLCSCPMCSRMAFVKTDLPLTTEQITNLRKKLKGKSCILCGCEYKSLEEKDSDWIGKASRILGVFLGNPEINDLAEKLYRLCEEIGVPELNDILIELLSLLIEEKREILEQKIRKAEMLLNIYILGSSTNFANSEI</sequence>